<keyword evidence="4 6" id="KW-0934">Plastid</keyword>
<evidence type="ECO:0000313" key="7">
    <source>
        <dbReference type="EMBL" id="WIA18388.1"/>
    </source>
</evidence>
<evidence type="ECO:0000256" key="3">
    <source>
        <dbReference type="ARBA" id="ARBA00022531"/>
    </source>
</evidence>
<dbReference type="EMBL" id="CP126216">
    <property type="protein sequence ID" value="WIA18388.1"/>
    <property type="molecule type" value="Genomic_DNA"/>
</dbReference>
<comment type="similarity">
    <text evidence="6">Belongs to the light-harvesting chlorophyll a/b-binding (LHC) protein family.</text>
</comment>
<keyword evidence="5 6" id="KW-0157">Chromophore</keyword>
<evidence type="ECO:0000256" key="2">
    <source>
        <dbReference type="ARBA" id="ARBA00022528"/>
    </source>
</evidence>
<dbReference type="Gene3D" id="1.10.3460.10">
    <property type="entry name" value="Chlorophyll a/b binding protein domain"/>
    <property type="match status" value="1"/>
</dbReference>
<dbReference type="Proteomes" id="UP001244341">
    <property type="component" value="Chromosome 9b"/>
</dbReference>
<accession>A0ABY8UAB4</accession>
<evidence type="ECO:0000256" key="5">
    <source>
        <dbReference type="ARBA" id="ARBA00022991"/>
    </source>
</evidence>
<organism evidence="7 8">
    <name type="scientific">Tetradesmus obliquus</name>
    <name type="common">Green alga</name>
    <name type="synonym">Acutodesmus obliquus</name>
    <dbReference type="NCBI Taxonomy" id="3088"/>
    <lineage>
        <taxon>Eukaryota</taxon>
        <taxon>Viridiplantae</taxon>
        <taxon>Chlorophyta</taxon>
        <taxon>core chlorophytes</taxon>
        <taxon>Chlorophyceae</taxon>
        <taxon>CS clade</taxon>
        <taxon>Sphaeropleales</taxon>
        <taxon>Scenedesmaceae</taxon>
        <taxon>Tetradesmus</taxon>
    </lineage>
</organism>
<gene>
    <name evidence="7" type="ORF">OEZ85_009849</name>
</gene>
<comment type="subcellular location">
    <subcellularLocation>
        <location evidence="6">Plastid</location>
        <location evidence="6">Chloroplast thylakoid membrane</location>
    </subcellularLocation>
</comment>
<dbReference type="SUPFAM" id="SSF103511">
    <property type="entry name" value="Chlorophyll a-b binding protein"/>
    <property type="match status" value="1"/>
</dbReference>
<dbReference type="InterPro" id="IPR001344">
    <property type="entry name" value="Chloro_AB-bd_pln"/>
</dbReference>
<keyword evidence="6" id="KW-0604">Photosystem II</keyword>
<keyword evidence="3 6" id="KW-0602">Photosynthesis</keyword>
<keyword evidence="2 6" id="KW-0150">Chloroplast</keyword>
<keyword evidence="1 6" id="KW-0148">Chlorophyll</keyword>
<dbReference type="InterPro" id="IPR022796">
    <property type="entry name" value="Chloroa_b-bind"/>
</dbReference>
<sequence>MAMLLSRKAQAGLTARAASRSVKVQAASRPLWMPGADVPAHLNGELAGDFGFDPLGLGKDPEALRWYVQAELVHCRTAMAGVAGILIPAVLTKAGVLNVPEWYEAGKVSAEQTGIALGPLLAVQLFMCGFVEAKRWQDFRKPGSQAEPGTFLGFEASFKGQGNGYPGGPFDPMGMCNESAEKTKDLKLKEVKNGRLAMLACLGFAAQYAATGKGPLDNLADHLAAPLKTTFVDNGVSIPISL</sequence>
<name>A0ABY8UAB4_TETOB</name>
<dbReference type="Pfam" id="PF00504">
    <property type="entry name" value="Chloroa_b-bind"/>
    <property type="match status" value="1"/>
</dbReference>
<reference evidence="7 8" key="1">
    <citation type="submission" date="2023-05" db="EMBL/GenBank/DDBJ databases">
        <title>A 100% complete, gapless, phased diploid assembly of the Scenedesmus obliquus UTEX 3031 genome.</title>
        <authorList>
            <person name="Biondi T.C."/>
            <person name="Hanschen E.R."/>
            <person name="Kwon T."/>
            <person name="Eng W."/>
            <person name="Kruse C.P.S."/>
            <person name="Koehler S.I."/>
            <person name="Kunde Y."/>
            <person name="Gleasner C.D."/>
            <person name="You Mak K.T."/>
            <person name="Polle J."/>
            <person name="Hovde B.T."/>
            <person name="Starkenburg S.R."/>
        </authorList>
    </citation>
    <scope>NUCLEOTIDE SEQUENCE [LARGE SCALE GENOMIC DNA]</scope>
    <source>
        <strain evidence="7 8">DOE0152z</strain>
    </source>
</reference>
<protein>
    <recommendedName>
        <fullName evidence="6">Chlorophyll a-b binding protein, chloroplastic</fullName>
    </recommendedName>
</protein>
<proteinExistence type="inferred from homology"/>
<evidence type="ECO:0000313" key="8">
    <source>
        <dbReference type="Proteomes" id="UP001244341"/>
    </source>
</evidence>
<keyword evidence="6" id="KW-0603">Photosystem I</keyword>
<keyword evidence="6" id="KW-0793">Thylakoid</keyword>
<evidence type="ECO:0000256" key="4">
    <source>
        <dbReference type="ARBA" id="ARBA00022640"/>
    </source>
</evidence>
<evidence type="ECO:0000256" key="1">
    <source>
        <dbReference type="ARBA" id="ARBA00022494"/>
    </source>
</evidence>
<comment type="function">
    <text evidence="6">The light-harvesting complex (LHC) functions as a light receptor, it captures and delivers excitation energy to photosystems with which it is closely associated.</text>
</comment>
<keyword evidence="8" id="KW-1185">Reference proteome</keyword>
<dbReference type="PANTHER" id="PTHR21649">
    <property type="entry name" value="CHLOROPHYLL A/B BINDING PROTEIN"/>
    <property type="match status" value="1"/>
</dbReference>
<evidence type="ECO:0000256" key="6">
    <source>
        <dbReference type="RuleBase" id="RU363080"/>
    </source>
</evidence>